<dbReference type="GO" id="GO:0016301">
    <property type="term" value="F:kinase activity"/>
    <property type="evidence" value="ECO:0007669"/>
    <property type="project" value="UniProtKB-KW"/>
</dbReference>
<dbReference type="AlphaFoldDB" id="A0A1H8LNZ9"/>
<dbReference type="RefSeq" id="WP_091212037.1">
    <property type="nucleotide sequence ID" value="NZ_FOCL01000005.1"/>
</dbReference>
<dbReference type="EMBL" id="FOCL01000005">
    <property type="protein sequence ID" value="SEO06839.1"/>
    <property type="molecule type" value="Genomic_DNA"/>
</dbReference>
<dbReference type="STRING" id="551995.SAMN05192574_105184"/>
<dbReference type="PANTHER" id="PTHR18964:SF149">
    <property type="entry name" value="BIFUNCTIONAL UDP-N-ACETYLGLUCOSAMINE 2-EPIMERASE_N-ACETYLMANNOSAMINE KINASE"/>
    <property type="match status" value="1"/>
</dbReference>
<keyword evidence="2" id="KW-0418">Kinase</keyword>
<name>A0A1H8LNZ9_9SPHI</name>
<dbReference type="InterPro" id="IPR043129">
    <property type="entry name" value="ATPase_NBD"/>
</dbReference>
<gene>
    <name evidence="2" type="ORF">SAMN05192574_105184</name>
</gene>
<accession>A0A1H8LNZ9</accession>
<protein>
    <submittedName>
        <fullName evidence="2">Glucokinase</fullName>
    </submittedName>
</protein>
<proteinExistence type="inferred from homology"/>
<dbReference type="SUPFAM" id="SSF53067">
    <property type="entry name" value="Actin-like ATPase domain"/>
    <property type="match status" value="1"/>
</dbReference>
<dbReference type="Gene3D" id="3.30.420.40">
    <property type="match status" value="2"/>
</dbReference>
<dbReference type="Proteomes" id="UP000198942">
    <property type="component" value="Unassembled WGS sequence"/>
</dbReference>
<keyword evidence="2" id="KW-0808">Transferase</keyword>
<dbReference type="Pfam" id="PF00480">
    <property type="entry name" value="ROK"/>
    <property type="match status" value="1"/>
</dbReference>
<evidence type="ECO:0000256" key="1">
    <source>
        <dbReference type="ARBA" id="ARBA00006479"/>
    </source>
</evidence>
<dbReference type="CDD" id="cd23763">
    <property type="entry name" value="ASKHA_ATPase_ROK"/>
    <property type="match status" value="1"/>
</dbReference>
<keyword evidence="3" id="KW-1185">Reference proteome</keyword>
<dbReference type="OrthoDB" id="49666at2"/>
<dbReference type="PANTHER" id="PTHR18964">
    <property type="entry name" value="ROK (REPRESSOR, ORF, KINASE) FAMILY"/>
    <property type="match status" value="1"/>
</dbReference>
<dbReference type="InterPro" id="IPR000600">
    <property type="entry name" value="ROK"/>
</dbReference>
<evidence type="ECO:0000313" key="3">
    <source>
        <dbReference type="Proteomes" id="UP000198942"/>
    </source>
</evidence>
<organism evidence="2 3">
    <name type="scientific">Mucilaginibacter gossypiicola</name>
    <dbReference type="NCBI Taxonomy" id="551995"/>
    <lineage>
        <taxon>Bacteria</taxon>
        <taxon>Pseudomonadati</taxon>
        <taxon>Bacteroidota</taxon>
        <taxon>Sphingobacteriia</taxon>
        <taxon>Sphingobacteriales</taxon>
        <taxon>Sphingobacteriaceae</taxon>
        <taxon>Mucilaginibacter</taxon>
    </lineage>
</organism>
<reference evidence="3" key="1">
    <citation type="submission" date="2016-10" db="EMBL/GenBank/DDBJ databases">
        <authorList>
            <person name="Varghese N."/>
            <person name="Submissions S."/>
        </authorList>
    </citation>
    <scope>NUCLEOTIDE SEQUENCE [LARGE SCALE GENOMIC DNA]</scope>
    <source>
        <strain evidence="3">Gh-48</strain>
    </source>
</reference>
<sequence>MTENTIYSPYILCADVGGSHITCGICDLTNNTILEHTWLRADVNCHGNAEEILTSWSGAFKAVLESSKLTVAGISIAMPGPFDYDQGTSYITGLHKYESIYNVNIRAYLAETLHISPSLIKFRNDAEATILGECIAGAGMSYHSVMGITLGTGFGSAQLRNQIMKDLNLGSVAYRDTIADDYFSTRWFVKRFNELTGQTVQNVKELTLLKKTNSEVAVIFYEFGKNLGSFLQTWTELLGPEILVICGNIAKASDLFLPALKSRLDTIDIEIAHLGENAPLIGAAALFNNMEKSFTPFNYAKK</sequence>
<evidence type="ECO:0000313" key="2">
    <source>
        <dbReference type="EMBL" id="SEO06839.1"/>
    </source>
</evidence>
<comment type="similarity">
    <text evidence="1">Belongs to the ROK (NagC/XylR) family.</text>
</comment>